<evidence type="ECO:0000313" key="3">
    <source>
        <dbReference type="Proteomes" id="UP000266305"/>
    </source>
</evidence>
<dbReference type="AlphaFoldDB" id="A0AAX1UH27"/>
<gene>
    <name evidence="2" type="ORF">D1114_18265</name>
</gene>
<accession>A0AAX1UH27</accession>
<dbReference type="Proteomes" id="UP000266305">
    <property type="component" value="Unassembled WGS sequence"/>
</dbReference>
<keyword evidence="1" id="KW-0472">Membrane</keyword>
<name>A0AAX1UH27_CERSP</name>
<proteinExistence type="predicted"/>
<feature type="transmembrane region" description="Helical" evidence="1">
    <location>
        <begin position="21"/>
        <end position="39"/>
    </location>
</feature>
<keyword evidence="1" id="KW-1133">Transmembrane helix</keyword>
<reference evidence="2 3" key="1">
    <citation type="submission" date="2018-08" db="EMBL/GenBank/DDBJ databases">
        <title>Draft genome sequence of Rhodobacter sphaeroides FY.</title>
        <authorList>
            <person name="Rayyan A."/>
            <person name="Meyer T.E."/>
            <person name="Kyndt J.A."/>
        </authorList>
    </citation>
    <scope>NUCLEOTIDE SEQUENCE [LARGE SCALE GENOMIC DNA]</scope>
    <source>
        <strain evidence="2 3">FY</strain>
    </source>
</reference>
<dbReference type="EMBL" id="QWGP01000026">
    <property type="protein sequence ID" value="RHZ92171.1"/>
    <property type="molecule type" value="Genomic_DNA"/>
</dbReference>
<dbReference type="RefSeq" id="WP_002720564.1">
    <property type="nucleotide sequence ID" value="NZ_CP033446.1"/>
</dbReference>
<protein>
    <submittedName>
        <fullName evidence="2">Pilus assembly protein</fullName>
    </submittedName>
</protein>
<evidence type="ECO:0000256" key="1">
    <source>
        <dbReference type="SAM" id="Phobius"/>
    </source>
</evidence>
<comment type="caution">
    <text evidence="2">The sequence shown here is derived from an EMBL/GenBank/DDBJ whole genome shotgun (WGS) entry which is preliminary data.</text>
</comment>
<keyword evidence="1" id="KW-0812">Transmembrane</keyword>
<sequence length="178" mass="20339">MRRPLLRAFWSDRRGSATVEMVLVLPLLVWAYLGIYVFFDAFAKITVSSKATYTISDMLSRQRSSVDGTFLANAHGLFDWLTGARATSIRVSSITWDVTSQSYEVQWSFAEGGPDIQTNATIGDYEDRIPVLPEGDYLILVETWMDYTPLFLQFLDPFTFTEFTVTRPRFMPKLDFTG</sequence>
<organism evidence="2 3">
    <name type="scientific">Cereibacter sphaeroides</name>
    <name type="common">Rhodobacter sphaeroides</name>
    <dbReference type="NCBI Taxonomy" id="1063"/>
    <lineage>
        <taxon>Bacteria</taxon>
        <taxon>Pseudomonadati</taxon>
        <taxon>Pseudomonadota</taxon>
        <taxon>Alphaproteobacteria</taxon>
        <taxon>Rhodobacterales</taxon>
        <taxon>Paracoccaceae</taxon>
        <taxon>Cereibacter</taxon>
    </lineage>
</organism>
<evidence type="ECO:0000313" key="2">
    <source>
        <dbReference type="EMBL" id="RHZ92171.1"/>
    </source>
</evidence>